<dbReference type="InterPro" id="IPR023298">
    <property type="entry name" value="ATPase_P-typ_TM_dom_sf"/>
</dbReference>
<dbReference type="SUPFAM" id="SSF81665">
    <property type="entry name" value="Calcium ATPase, transmembrane domain M"/>
    <property type="match status" value="1"/>
</dbReference>
<dbReference type="InterPro" id="IPR018303">
    <property type="entry name" value="ATPase_P-typ_P_site"/>
</dbReference>
<feature type="compositionally biased region" description="Pro residues" evidence="8">
    <location>
        <begin position="1146"/>
        <end position="1155"/>
    </location>
</feature>
<dbReference type="Pfam" id="PF00690">
    <property type="entry name" value="Cation_ATPase_N"/>
    <property type="match status" value="1"/>
</dbReference>
<dbReference type="Proteomes" id="UP000221165">
    <property type="component" value="Unassembled WGS sequence"/>
</dbReference>
<evidence type="ECO:0000313" key="13">
    <source>
        <dbReference type="Proteomes" id="UP000221165"/>
    </source>
</evidence>
<evidence type="ECO:0000256" key="8">
    <source>
        <dbReference type="SAM" id="MobiDB-lite"/>
    </source>
</evidence>
<feature type="compositionally biased region" description="Basic and acidic residues" evidence="8">
    <location>
        <begin position="844"/>
        <end position="861"/>
    </location>
</feature>
<feature type="compositionally biased region" description="Low complexity" evidence="8">
    <location>
        <begin position="40"/>
        <end position="54"/>
    </location>
</feature>
<comment type="subcellular location">
    <subcellularLocation>
        <location evidence="1">Endomembrane system</location>
        <topology evidence="1">Multi-pass membrane protein</topology>
    </subcellularLocation>
</comment>
<evidence type="ECO:0000256" key="3">
    <source>
        <dbReference type="ARBA" id="ARBA00022741"/>
    </source>
</evidence>
<dbReference type="RefSeq" id="XP_067924515.1">
    <property type="nucleotide sequence ID" value="XM_068063508.1"/>
</dbReference>
<feature type="compositionally biased region" description="Polar residues" evidence="8">
    <location>
        <begin position="146"/>
        <end position="164"/>
    </location>
</feature>
<comment type="caution">
    <text evidence="12">The sequence shown here is derived from an EMBL/GenBank/DDBJ whole genome shotgun (WGS) entry which is preliminary data.</text>
</comment>
<evidence type="ECO:0000256" key="5">
    <source>
        <dbReference type="ARBA" id="ARBA00022842"/>
    </source>
</evidence>
<dbReference type="Gene3D" id="2.70.150.10">
    <property type="entry name" value="Calcium-transporting ATPase, cytoplasmic transduction domain A"/>
    <property type="match status" value="2"/>
</dbReference>
<feature type="compositionally biased region" description="Low complexity" evidence="8">
    <location>
        <begin position="1123"/>
        <end position="1145"/>
    </location>
</feature>
<reference evidence="12 13" key="1">
    <citation type="journal article" date="2017" name="Int. J. Parasitol.">
        <title>The genome of the protozoan parasite Cystoisospora suis and a reverse vaccinology approach to identify vaccine candidates.</title>
        <authorList>
            <person name="Palmieri N."/>
            <person name="Shrestha A."/>
            <person name="Ruttkowski B."/>
            <person name="Beck T."/>
            <person name="Vogl C."/>
            <person name="Tomley F."/>
            <person name="Blake D.P."/>
            <person name="Joachim A."/>
        </authorList>
    </citation>
    <scope>NUCLEOTIDE SEQUENCE [LARGE SCALE GENOMIC DNA]</scope>
    <source>
        <strain evidence="12 13">Wien I</strain>
    </source>
</reference>
<dbReference type="InterPro" id="IPR036412">
    <property type="entry name" value="HAD-like_sf"/>
</dbReference>
<dbReference type="InterPro" id="IPR008250">
    <property type="entry name" value="ATPase_P-typ_transduc_dom_A_sf"/>
</dbReference>
<dbReference type="SUPFAM" id="SSF81653">
    <property type="entry name" value="Calcium ATPase, transduction domain A"/>
    <property type="match status" value="1"/>
</dbReference>
<feature type="compositionally biased region" description="Basic and acidic residues" evidence="8">
    <location>
        <begin position="609"/>
        <end position="622"/>
    </location>
</feature>
<dbReference type="PANTHER" id="PTHR24093">
    <property type="entry name" value="CATION TRANSPORTING ATPASE"/>
    <property type="match status" value="1"/>
</dbReference>
<keyword evidence="6 9" id="KW-1133">Transmembrane helix</keyword>
<feature type="non-terminal residue" evidence="12">
    <location>
        <position position="1332"/>
    </location>
</feature>
<keyword evidence="5" id="KW-0460">Magnesium</keyword>
<feature type="transmembrane region" description="Helical" evidence="9">
    <location>
        <begin position="706"/>
        <end position="726"/>
    </location>
</feature>
<feature type="compositionally biased region" description="Low complexity" evidence="8">
    <location>
        <begin position="892"/>
        <end position="908"/>
    </location>
</feature>
<dbReference type="GO" id="GO:0012505">
    <property type="term" value="C:endomembrane system"/>
    <property type="evidence" value="ECO:0007669"/>
    <property type="project" value="UniProtKB-SubCell"/>
</dbReference>
<feature type="compositionally biased region" description="Basic and acidic residues" evidence="8">
    <location>
        <begin position="539"/>
        <end position="550"/>
    </location>
</feature>
<dbReference type="VEuPathDB" id="ToxoDB:CSUI_003310"/>
<dbReference type="InterPro" id="IPR023214">
    <property type="entry name" value="HAD_sf"/>
</dbReference>
<dbReference type="GeneID" id="94426719"/>
<keyword evidence="7 9" id="KW-0472">Membrane</keyword>
<evidence type="ECO:0000256" key="9">
    <source>
        <dbReference type="SAM" id="Phobius"/>
    </source>
</evidence>
<dbReference type="Pfam" id="PF13246">
    <property type="entry name" value="Cation_ATPase"/>
    <property type="match status" value="2"/>
</dbReference>
<proteinExistence type="predicted"/>
<gene>
    <name evidence="12" type="ORF">CSUI_003310</name>
</gene>
<dbReference type="InterPro" id="IPR001757">
    <property type="entry name" value="P_typ_ATPase"/>
</dbReference>
<dbReference type="GO" id="GO:0016887">
    <property type="term" value="F:ATP hydrolysis activity"/>
    <property type="evidence" value="ECO:0007669"/>
    <property type="project" value="InterPro"/>
</dbReference>
<dbReference type="EMBL" id="MIGC01001449">
    <property type="protein sequence ID" value="PHJ22838.1"/>
    <property type="molecule type" value="Genomic_DNA"/>
</dbReference>
<dbReference type="GO" id="GO:0005388">
    <property type="term" value="F:P-type calcium transporter activity"/>
    <property type="evidence" value="ECO:0007669"/>
    <property type="project" value="TreeGrafter"/>
</dbReference>
<feature type="domain" description="P-type ATPase A" evidence="10">
    <location>
        <begin position="391"/>
        <end position="452"/>
    </location>
</feature>
<keyword evidence="2 9" id="KW-0812">Transmembrane</keyword>
<feature type="compositionally biased region" description="Basic and acidic residues" evidence="8">
    <location>
        <begin position="569"/>
        <end position="593"/>
    </location>
</feature>
<dbReference type="Gene3D" id="3.40.1110.10">
    <property type="entry name" value="Calcium-transporting ATPase, cytoplasmic domain N"/>
    <property type="match status" value="2"/>
</dbReference>
<feature type="region of interest" description="Disordered" evidence="8">
    <location>
        <begin position="1"/>
        <end position="185"/>
    </location>
</feature>
<feature type="compositionally biased region" description="Basic and acidic residues" evidence="8">
    <location>
        <begin position="479"/>
        <end position="490"/>
    </location>
</feature>
<evidence type="ECO:0000259" key="11">
    <source>
        <dbReference type="Pfam" id="PF00690"/>
    </source>
</evidence>
<dbReference type="OrthoDB" id="348190at2759"/>
<dbReference type="InterPro" id="IPR004014">
    <property type="entry name" value="ATPase_P-typ_cation-transptr_N"/>
</dbReference>
<feature type="compositionally biased region" description="Polar residues" evidence="8">
    <location>
        <begin position="866"/>
        <end position="883"/>
    </location>
</feature>
<feature type="compositionally biased region" description="Basic and acidic residues" evidence="8">
    <location>
        <begin position="917"/>
        <end position="945"/>
    </location>
</feature>
<organism evidence="12 13">
    <name type="scientific">Cystoisospora suis</name>
    <dbReference type="NCBI Taxonomy" id="483139"/>
    <lineage>
        <taxon>Eukaryota</taxon>
        <taxon>Sar</taxon>
        <taxon>Alveolata</taxon>
        <taxon>Apicomplexa</taxon>
        <taxon>Conoidasida</taxon>
        <taxon>Coccidia</taxon>
        <taxon>Eucoccidiorida</taxon>
        <taxon>Eimeriorina</taxon>
        <taxon>Sarcocystidae</taxon>
        <taxon>Cystoisospora</taxon>
    </lineage>
</organism>
<evidence type="ECO:0000256" key="4">
    <source>
        <dbReference type="ARBA" id="ARBA00022840"/>
    </source>
</evidence>
<dbReference type="GO" id="GO:0005524">
    <property type="term" value="F:ATP binding"/>
    <property type="evidence" value="ECO:0007669"/>
    <property type="project" value="UniProtKB-KW"/>
</dbReference>
<dbReference type="PANTHER" id="PTHR24093:SF369">
    <property type="entry name" value="CALCIUM-TRANSPORTING ATPASE"/>
    <property type="match status" value="1"/>
</dbReference>
<evidence type="ECO:0000256" key="2">
    <source>
        <dbReference type="ARBA" id="ARBA00022692"/>
    </source>
</evidence>
<feature type="domain" description="Cation-transporting P-type ATPase N-terminal" evidence="11">
    <location>
        <begin position="296"/>
        <end position="337"/>
    </location>
</feature>
<evidence type="ECO:0000256" key="1">
    <source>
        <dbReference type="ARBA" id="ARBA00004127"/>
    </source>
</evidence>
<feature type="region of interest" description="Disordered" evidence="8">
    <location>
        <begin position="267"/>
        <end position="286"/>
    </location>
</feature>
<keyword evidence="13" id="KW-1185">Reference proteome</keyword>
<feature type="compositionally biased region" description="Basic and acidic residues" evidence="8">
    <location>
        <begin position="1"/>
        <end position="14"/>
    </location>
</feature>
<evidence type="ECO:0000256" key="6">
    <source>
        <dbReference type="ARBA" id="ARBA00022989"/>
    </source>
</evidence>
<dbReference type="PROSITE" id="PS00154">
    <property type="entry name" value="ATPASE_E1_E2"/>
    <property type="match status" value="1"/>
</dbReference>
<evidence type="ECO:0000259" key="10">
    <source>
        <dbReference type="Pfam" id="PF00122"/>
    </source>
</evidence>
<feature type="compositionally biased region" description="Basic and acidic residues" evidence="8">
    <location>
        <begin position="23"/>
        <end position="33"/>
    </location>
</feature>
<evidence type="ECO:0000256" key="7">
    <source>
        <dbReference type="ARBA" id="ARBA00023136"/>
    </source>
</evidence>
<feature type="compositionally biased region" description="Polar residues" evidence="8">
    <location>
        <begin position="97"/>
        <end position="114"/>
    </location>
</feature>
<dbReference type="SUPFAM" id="SSF56784">
    <property type="entry name" value="HAD-like"/>
    <property type="match status" value="1"/>
</dbReference>
<dbReference type="InterPro" id="IPR059000">
    <property type="entry name" value="ATPase_P-type_domA"/>
</dbReference>
<feature type="region of interest" description="Disordered" evidence="8">
    <location>
        <begin position="467"/>
        <end position="640"/>
    </location>
</feature>
<keyword evidence="4" id="KW-0067">ATP-binding</keyword>
<dbReference type="Gene3D" id="1.20.1110.10">
    <property type="entry name" value="Calcium-transporting ATPase, transmembrane domain"/>
    <property type="match status" value="2"/>
</dbReference>
<dbReference type="GO" id="GO:0005886">
    <property type="term" value="C:plasma membrane"/>
    <property type="evidence" value="ECO:0007669"/>
    <property type="project" value="TreeGrafter"/>
</dbReference>
<dbReference type="Gene3D" id="3.40.50.1000">
    <property type="entry name" value="HAD superfamily/HAD-like"/>
    <property type="match status" value="2"/>
</dbReference>
<sequence length="1332" mass="145817">MERGDLGGGQKDDPSEAGPAPDRGAEKAGHKAVADSSFPRVLAAVRRATGGAVRPPSSQEDSEDFKPSHAADKIVPSPAPETDSQALSVSEEAREGSGSQWHPTELPSSSTPSGEGNLPVGATGGSDGEKSAPNSRPVTDYLSRPECSSDTKQMQNLGTRTSGGSEIELQDRTGNSGGDSDKARRVSHVSVDLRNSLPHRESPTKPFDFTPQSLYSLVRSYITRTQYEEITLLQSYGGAEALETGLVTHFQHGLDISEDLLKKQGIGSPRSDALKPSSPRGGGAPELDEVQDLLMKRRRVFGVNVLPQRKPTPFWRLCWDAASDFTLRILTLCGLISMVLGVTLGDQPEVEWIEGFAIWVAVLVVIAVTATNDWVKEKQFRKLGRVKDKKLCRVIRGGQEHQTFVTTLMVGDVIRLEAGDEVPADGILVAGTDIRADESALTGESEPISKAPFSECWQDVLQLRKERKQRGEEEEEGGKEEGGESKRSRPSDPLGTVKKPSSASSLTLGGGEKRRLSSSFQNFFQKKVPSPIVEEGEQGDNRHEDDERLGGRRSHRVHTEPLPSFLIQDLKDHQEKEEREKKTKEHQRLHAPDKTSAIQQAGTSSEGLNAKRDDSREGDGSSKGKRILSKGTDDSSQLPAIDHHLIPSPVLLAGTAIIGGSGRAVVVGVGIHSQQGEMYQQLTAFDAQPTPLQNKLNALARDIGRIGFLAACLTLLVLFVQFWILYSLTPEKERPSAAGIGREHVNFLVTAITIVVVAVPEGLPLAVTISLAYSIGRMLKDQNYVRRLAACETMGNANEICSDKTGTLTKNMMSVEVVWNGKDFANRDDDLWWAWRSTALLQKSEKRRDRERNEGEVRDNRGYLSPPSSIQKPPTSFAQTPSPSKRLFLLTGKSSQKGGGSPSSSPNSINRSLPKNFHLENEERRGQEKEEREIGDRKDQHEHALEGSGEGAGGAKGVTLIGGDDKMMCKGRNVVWQNLHPEYGTKFPRKYFQILMENIALNSTSVLERQEIDTLGDCSSPRTRSRLISMASGHGHAPQTKKETVKQVGSPTECALLEFAGDMGYDYQRIRNEKLLEETDIIHREPFTSDRKIMTTVINAWEEDGYAAEAGGAHHPPPHSRDGSSSSSSFSPSSFSSPPHRNPSSSSPPPPPQASSPPLATTPGSPMITHRVLVKGAAETVLKLCTHTIVSIPMNEEEDEEEGEQGGERFPQRRSYVVPLDPERAREIERTVIQRMAGEALRTICLAYKDIHTTQDDKSWLEPSTDFKPFKKMEEGLTCLAIVGIRDPLRDEVPAAVRACQKAGIKVRMVTGDNLETAKQIAIKCNIYHPES</sequence>
<dbReference type="SUPFAM" id="SSF81660">
    <property type="entry name" value="Metal cation-transporting ATPase, ATP-binding domain N"/>
    <property type="match status" value="1"/>
</dbReference>
<feature type="region of interest" description="Disordered" evidence="8">
    <location>
        <begin position="844"/>
        <end position="958"/>
    </location>
</feature>
<feature type="transmembrane region" description="Helical" evidence="9">
    <location>
        <begin position="746"/>
        <end position="773"/>
    </location>
</feature>
<dbReference type="NCBIfam" id="TIGR01494">
    <property type="entry name" value="ATPase_P-type"/>
    <property type="match status" value="1"/>
</dbReference>
<feature type="compositionally biased region" description="Polar residues" evidence="8">
    <location>
        <begin position="596"/>
        <end position="607"/>
    </location>
</feature>
<evidence type="ECO:0000313" key="12">
    <source>
        <dbReference type="EMBL" id="PHJ22838.1"/>
    </source>
</evidence>
<dbReference type="InterPro" id="IPR023299">
    <property type="entry name" value="ATPase_P-typ_cyto_dom_N"/>
</dbReference>
<dbReference type="Pfam" id="PF00122">
    <property type="entry name" value="E1-E2_ATPase"/>
    <property type="match status" value="1"/>
</dbReference>
<accession>A0A2C6L4S5</accession>
<protein>
    <submittedName>
        <fullName evidence="12">Calcium-translocating p-type pmca-type protein</fullName>
    </submittedName>
</protein>
<keyword evidence="3" id="KW-0547">Nucleotide-binding</keyword>
<name>A0A2C6L4S5_9APIC</name>
<feature type="region of interest" description="Disordered" evidence="8">
    <location>
        <begin position="1108"/>
        <end position="1166"/>
    </location>
</feature>